<comment type="caution">
    <text evidence="3">The sequence shown here is derived from an EMBL/GenBank/DDBJ whole genome shotgun (WGS) entry which is preliminary data.</text>
</comment>
<evidence type="ECO:0000259" key="2">
    <source>
        <dbReference type="Pfam" id="PF07859"/>
    </source>
</evidence>
<feature type="domain" description="Alpha/beta hydrolase fold-3" evidence="2">
    <location>
        <begin position="73"/>
        <end position="194"/>
    </location>
</feature>
<organism evidence="3">
    <name type="scientific">mine drainage metagenome</name>
    <dbReference type="NCBI Taxonomy" id="410659"/>
    <lineage>
        <taxon>unclassified sequences</taxon>
        <taxon>metagenomes</taxon>
        <taxon>ecological metagenomes</taxon>
    </lineage>
</organism>
<accession>T0Y5J6</accession>
<dbReference type="AlphaFoldDB" id="T0Y5J6"/>
<evidence type="ECO:0000256" key="1">
    <source>
        <dbReference type="ARBA" id="ARBA00022801"/>
    </source>
</evidence>
<gene>
    <name evidence="3" type="ORF">B1B_18434</name>
</gene>
<name>T0Y5J6_9ZZZZ</name>
<proteinExistence type="predicted"/>
<reference evidence="3" key="2">
    <citation type="journal article" date="2014" name="ISME J.">
        <title>Microbial stratification in low pH oxic and suboxic macroscopic growths along an acid mine drainage.</title>
        <authorList>
            <person name="Mendez-Garcia C."/>
            <person name="Mesa V."/>
            <person name="Sprenger R.R."/>
            <person name="Richter M."/>
            <person name="Diez M.S."/>
            <person name="Solano J."/>
            <person name="Bargiela R."/>
            <person name="Golyshina O.V."/>
            <person name="Manteca A."/>
            <person name="Ramos J.L."/>
            <person name="Gallego J.R."/>
            <person name="Llorente I."/>
            <person name="Martins Dos Santos V.A."/>
            <person name="Jensen O.N."/>
            <person name="Pelaez A.I."/>
            <person name="Sanchez J."/>
            <person name="Ferrer M."/>
        </authorList>
    </citation>
    <scope>NUCLEOTIDE SEQUENCE</scope>
</reference>
<dbReference type="EMBL" id="AUZY01012337">
    <property type="protein sequence ID" value="EQD30376.1"/>
    <property type="molecule type" value="Genomic_DNA"/>
</dbReference>
<dbReference type="SUPFAM" id="SSF53474">
    <property type="entry name" value="alpha/beta-Hydrolases"/>
    <property type="match status" value="1"/>
</dbReference>
<sequence length="200" mass="21145">MPASAHAAVQQHLIELGRRMAATALPPQIAARAAMEEYFTAPPLPGVRLLPASAADLPAEWLLGPDADGSRRLLFLHGGGYVAGGITAYRNFAMWIAQAMRCAVLLIEYRLAPEHPFPAALEDAVTAFRWMREHGPGGPAPARRAFLLGDSAGGGLVLATLLALQQRAAGRANAAVTFSAWTDLTNSGASMIENQDPRLG</sequence>
<dbReference type="Gene3D" id="3.40.50.1820">
    <property type="entry name" value="alpha/beta hydrolase"/>
    <property type="match status" value="1"/>
</dbReference>
<dbReference type="PANTHER" id="PTHR48081:SF30">
    <property type="entry name" value="ACETYL-HYDROLASE LIPR-RELATED"/>
    <property type="match status" value="1"/>
</dbReference>
<protein>
    <submittedName>
        <fullName evidence="3">Lipase/esterase</fullName>
    </submittedName>
</protein>
<evidence type="ECO:0000313" key="3">
    <source>
        <dbReference type="EMBL" id="EQD30376.1"/>
    </source>
</evidence>
<dbReference type="Pfam" id="PF07859">
    <property type="entry name" value="Abhydrolase_3"/>
    <property type="match status" value="1"/>
</dbReference>
<dbReference type="GO" id="GO:0004806">
    <property type="term" value="F:triacylglycerol lipase activity"/>
    <property type="evidence" value="ECO:0007669"/>
    <property type="project" value="TreeGrafter"/>
</dbReference>
<feature type="non-terminal residue" evidence="3">
    <location>
        <position position="200"/>
    </location>
</feature>
<dbReference type="InterPro" id="IPR050300">
    <property type="entry name" value="GDXG_lipolytic_enzyme"/>
</dbReference>
<reference evidence="3" key="1">
    <citation type="submission" date="2013-08" db="EMBL/GenBank/DDBJ databases">
        <authorList>
            <person name="Mendez C."/>
            <person name="Richter M."/>
            <person name="Ferrer M."/>
            <person name="Sanchez J."/>
        </authorList>
    </citation>
    <scope>NUCLEOTIDE SEQUENCE</scope>
</reference>
<dbReference type="PANTHER" id="PTHR48081">
    <property type="entry name" value="AB HYDROLASE SUPERFAMILY PROTEIN C4A8.06C"/>
    <property type="match status" value="1"/>
</dbReference>
<keyword evidence="1" id="KW-0378">Hydrolase</keyword>
<dbReference type="InterPro" id="IPR029058">
    <property type="entry name" value="AB_hydrolase_fold"/>
</dbReference>
<dbReference type="InterPro" id="IPR013094">
    <property type="entry name" value="AB_hydrolase_3"/>
</dbReference>